<dbReference type="AlphaFoldDB" id="A0A316VI45"/>
<feature type="repeat" description="RCC1" evidence="2">
    <location>
        <begin position="6"/>
        <end position="67"/>
    </location>
</feature>
<dbReference type="Proteomes" id="UP000245771">
    <property type="component" value="Unassembled WGS sequence"/>
</dbReference>
<sequence length="500" mass="55123">MTGKSHVLFAAGSNSAGQLGLGHLDDSHIWQRCTIDNEQSYHSFPAIGSRIVQLSSGAAHSVAILEDEEKGRQVWVCGSGADGQLGPAHWRWYEEKEDDKMPLLTFTRLNIEDVLENSHHSTDSSAWSPKSVECGWDWTLIVLEDIESKQDDLLLVLGINNDFLQLGYPRSKDAKTCSQIIDLRSLCVPKEQSGATRIQIGSIACGLRHTIVACSARSEMDSVQNQHWLLGWGASRHGQVGKVQTTNTSISSRSKVALACLPRVIKGWRSKRDGSVKGRGLAHLAAGKEHSVILIPHLWEINSSIDSCGFDQVEEEHGLFSFGSNRNQQCALNALPSIEKVQWDRTDILGATWNGTFLVLSDKTSINQIELRCCGNNTKGQLGTGNAKPLHETESGPIHRLLIDDADHDRFALQSVQLACGSEHVALLLVSHTSPPQARVIGWGWNEHGNLATNDEDDRHTPIQLWPPESENLVDHPTFRYARPVNVWAGCGTTFIQVEL</sequence>
<feature type="repeat" description="RCC1" evidence="2">
    <location>
        <begin position="227"/>
        <end position="297"/>
    </location>
</feature>
<dbReference type="STRING" id="1280837.A0A316VI45"/>
<protein>
    <submittedName>
        <fullName evidence="3">RCC1/BLIP-II</fullName>
    </submittedName>
</protein>
<dbReference type="InterPro" id="IPR051210">
    <property type="entry name" value="Ub_ligase/GEF_domain"/>
</dbReference>
<accession>A0A316VI45</accession>
<dbReference type="PANTHER" id="PTHR22870">
    <property type="entry name" value="REGULATOR OF CHROMOSOME CONDENSATION"/>
    <property type="match status" value="1"/>
</dbReference>
<evidence type="ECO:0000313" key="4">
    <source>
        <dbReference type="Proteomes" id="UP000245771"/>
    </source>
</evidence>
<dbReference type="PROSITE" id="PS50012">
    <property type="entry name" value="RCC1_3"/>
    <property type="match status" value="2"/>
</dbReference>
<keyword evidence="4" id="KW-1185">Reference proteome</keyword>
<dbReference type="RefSeq" id="XP_025357639.1">
    <property type="nucleotide sequence ID" value="XM_025501318.1"/>
</dbReference>
<proteinExistence type="predicted"/>
<evidence type="ECO:0000256" key="2">
    <source>
        <dbReference type="PROSITE-ProRule" id="PRU00235"/>
    </source>
</evidence>
<dbReference type="PANTHER" id="PTHR22870:SF466">
    <property type="entry name" value="ANKYRIN REPEAT-CONTAINING PROTEIN"/>
    <property type="match status" value="1"/>
</dbReference>
<dbReference type="GeneID" id="37023099"/>
<keyword evidence="1" id="KW-0677">Repeat</keyword>
<dbReference type="InParanoid" id="A0A316VI45"/>
<dbReference type="Gene3D" id="2.130.10.30">
    <property type="entry name" value="Regulator of chromosome condensation 1/beta-lactamase-inhibitor protein II"/>
    <property type="match status" value="1"/>
</dbReference>
<organism evidence="3 4">
    <name type="scientific">Meira miltonrushii</name>
    <dbReference type="NCBI Taxonomy" id="1280837"/>
    <lineage>
        <taxon>Eukaryota</taxon>
        <taxon>Fungi</taxon>
        <taxon>Dikarya</taxon>
        <taxon>Basidiomycota</taxon>
        <taxon>Ustilaginomycotina</taxon>
        <taxon>Exobasidiomycetes</taxon>
        <taxon>Exobasidiales</taxon>
        <taxon>Brachybasidiaceae</taxon>
        <taxon>Meira</taxon>
    </lineage>
</organism>
<evidence type="ECO:0000313" key="3">
    <source>
        <dbReference type="EMBL" id="PWN37337.1"/>
    </source>
</evidence>
<reference evidence="3 4" key="1">
    <citation type="journal article" date="2018" name="Mol. Biol. Evol.">
        <title>Broad Genomic Sampling Reveals a Smut Pathogenic Ancestry of the Fungal Clade Ustilaginomycotina.</title>
        <authorList>
            <person name="Kijpornyongpan T."/>
            <person name="Mondo S.J."/>
            <person name="Barry K."/>
            <person name="Sandor L."/>
            <person name="Lee J."/>
            <person name="Lipzen A."/>
            <person name="Pangilinan J."/>
            <person name="LaButti K."/>
            <person name="Hainaut M."/>
            <person name="Henrissat B."/>
            <person name="Grigoriev I.V."/>
            <person name="Spatafora J.W."/>
            <person name="Aime M.C."/>
        </authorList>
    </citation>
    <scope>NUCLEOTIDE SEQUENCE [LARGE SCALE GENOMIC DNA]</scope>
    <source>
        <strain evidence="3 4">MCA 3882</strain>
    </source>
</reference>
<name>A0A316VI45_9BASI</name>
<dbReference type="InterPro" id="IPR000408">
    <property type="entry name" value="Reg_chr_condens"/>
</dbReference>
<dbReference type="SUPFAM" id="SSF50985">
    <property type="entry name" value="RCC1/BLIP-II"/>
    <property type="match status" value="1"/>
</dbReference>
<dbReference type="EMBL" id="KZ819602">
    <property type="protein sequence ID" value="PWN37337.1"/>
    <property type="molecule type" value="Genomic_DNA"/>
</dbReference>
<dbReference type="OrthoDB" id="5370059at2759"/>
<evidence type="ECO:0000256" key="1">
    <source>
        <dbReference type="ARBA" id="ARBA00022737"/>
    </source>
</evidence>
<dbReference type="InterPro" id="IPR009091">
    <property type="entry name" value="RCC1/BLIP-II"/>
</dbReference>
<gene>
    <name evidence="3" type="ORF">FA14DRAFT_183423</name>
</gene>